<evidence type="ECO:0000256" key="2">
    <source>
        <dbReference type="ARBA" id="ARBA00022553"/>
    </source>
</evidence>
<dbReference type="GO" id="GO:0000036">
    <property type="term" value="F:acyl carrier activity"/>
    <property type="evidence" value="ECO:0007669"/>
    <property type="project" value="UniProtKB-UniRule"/>
</dbReference>
<dbReference type="EMBL" id="WXYO01000006">
    <property type="protein sequence ID" value="NAS13184.1"/>
    <property type="molecule type" value="Genomic_DNA"/>
</dbReference>
<gene>
    <name evidence="3" type="primary">acpP</name>
    <name evidence="5" type="ORF">GTQ38_14300</name>
</gene>
<evidence type="ECO:0000313" key="5">
    <source>
        <dbReference type="EMBL" id="NAS13184.1"/>
    </source>
</evidence>
<keyword evidence="2 3" id="KW-0597">Phosphoprotein</keyword>
<keyword evidence="1 3" id="KW-0596">Phosphopantetheine</keyword>
<dbReference type="AlphaFoldDB" id="A0A6L9EEJ1"/>
<dbReference type="InterPro" id="IPR036736">
    <property type="entry name" value="ACP-like_sf"/>
</dbReference>
<dbReference type="HAMAP" id="MF_01217">
    <property type="entry name" value="Acyl_carrier"/>
    <property type="match status" value="1"/>
</dbReference>
<dbReference type="InterPro" id="IPR009081">
    <property type="entry name" value="PP-bd_ACP"/>
</dbReference>
<dbReference type="SUPFAM" id="SSF47336">
    <property type="entry name" value="ACP-like"/>
    <property type="match status" value="1"/>
</dbReference>
<dbReference type="InterPro" id="IPR003231">
    <property type="entry name" value="ACP"/>
</dbReference>
<comment type="pathway">
    <text evidence="3">Lipid metabolism; fatty acid biosynthesis.</text>
</comment>
<feature type="modified residue" description="O-(pantetheine 4'-phosphoryl)serine" evidence="3">
    <location>
        <position position="41"/>
    </location>
</feature>
<comment type="subcellular location">
    <subcellularLocation>
        <location evidence="3">Cytoplasm</location>
    </subcellularLocation>
</comment>
<keyword evidence="3" id="KW-0275">Fatty acid biosynthesis</keyword>
<dbReference type="Gene3D" id="1.10.1200.10">
    <property type="entry name" value="ACP-like"/>
    <property type="match status" value="1"/>
</dbReference>
<dbReference type="PROSITE" id="PS50075">
    <property type="entry name" value="CARRIER"/>
    <property type="match status" value="1"/>
</dbReference>
<dbReference type="Proteomes" id="UP000475249">
    <property type="component" value="Unassembled WGS sequence"/>
</dbReference>
<dbReference type="Pfam" id="PF00550">
    <property type="entry name" value="PP-binding"/>
    <property type="match status" value="1"/>
</dbReference>
<name>A0A6L9EEJ1_9FLAO</name>
<comment type="PTM">
    <text evidence="3">4'-phosphopantetheine is transferred from CoA to a specific serine of apo-ACP by AcpS. This modification is essential for activity because fatty acids are bound in thioester linkage to the sulfhydryl of the prosthetic group.</text>
</comment>
<dbReference type="UniPathway" id="UPA00094"/>
<dbReference type="RefSeq" id="WP_161436224.1">
    <property type="nucleotide sequence ID" value="NZ_WXYO01000006.1"/>
</dbReference>
<evidence type="ECO:0000313" key="6">
    <source>
        <dbReference type="Proteomes" id="UP000475249"/>
    </source>
</evidence>
<keyword evidence="3" id="KW-0276">Fatty acid metabolism</keyword>
<protein>
    <recommendedName>
        <fullName evidence="3">Acyl carrier protein</fullName>
        <shortName evidence="3">ACP</shortName>
    </recommendedName>
</protein>
<dbReference type="GO" id="GO:0005737">
    <property type="term" value="C:cytoplasm"/>
    <property type="evidence" value="ECO:0007669"/>
    <property type="project" value="UniProtKB-SubCell"/>
</dbReference>
<feature type="domain" description="Carrier" evidence="4">
    <location>
        <begin position="4"/>
        <end position="81"/>
    </location>
</feature>
<comment type="similarity">
    <text evidence="3">Belongs to the acyl carrier protein (ACP) family.</text>
</comment>
<organism evidence="5 6">
    <name type="scientific">Poritiphilus flavus</name>
    <dbReference type="NCBI Taxonomy" id="2697053"/>
    <lineage>
        <taxon>Bacteria</taxon>
        <taxon>Pseudomonadati</taxon>
        <taxon>Bacteroidota</taxon>
        <taxon>Flavobacteriia</taxon>
        <taxon>Flavobacteriales</taxon>
        <taxon>Flavobacteriaceae</taxon>
        <taxon>Poritiphilus</taxon>
    </lineage>
</organism>
<comment type="function">
    <text evidence="3">Carrier of the growing fatty acid chain in fatty acid biosynthesis.</text>
</comment>
<keyword evidence="3" id="KW-0443">Lipid metabolism</keyword>
<reference evidence="5 6" key="1">
    <citation type="submission" date="2020-01" db="EMBL/GenBank/DDBJ databases">
        <title>Bacteria diversity of Porities sp.</title>
        <authorList>
            <person name="Wang G."/>
        </authorList>
    </citation>
    <scope>NUCLEOTIDE SEQUENCE [LARGE SCALE GENOMIC DNA]</scope>
    <source>
        <strain evidence="5 6">R33</strain>
    </source>
</reference>
<accession>A0A6L9EEJ1</accession>
<proteinExistence type="inferred from homology"/>
<sequence length="85" mass="9840">MAHAQRYEQLKALMTPYLPEDVNPDEISPESHFINELNINSAHLVDIILDVEDTFDIRLENEDMDAMQTVKDALEIIDSKLRNQD</sequence>
<keyword evidence="6" id="KW-1185">Reference proteome</keyword>
<evidence type="ECO:0000259" key="4">
    <source>
        <dbReference type="PROSITE" id="PS50075"/>
    </source>
</evidence>
<keyword evidence="3" id="KW-0444">Lipid biosynthesis</keyword>
<keyword evidence="3" id="KW-0963">Cytoplasm</keyword>
<evidence type="ECO:0000256" key="1">
    <source>
        <dbReference type="ARBA" id="ARBA00022450"/>
    </source>
</evidence>
<comment type="caution">
    <text evidence="5">The sequence shown here is derived from an EMBL/GenBank/DDBJ whole genome shotgun (WGS) entry which is preliminary data.</text>
</comment>
<evidence type="ECO:0000256" key="3">
    <source>
        <dbReference type="HAMAP-Rule" id="MF_01217"/>
    </source>
</evidence>